<dbReference type="Pfam" id="PF26468">
    <property type="entry name" value="GIY_YIG_3"/>
    <property type="match status" value="1"/>
</dbReference>
<feature type="domain" description="GIY-YIG" evidence="1">
    <location>
        <begin position="1"/>
        <end position="51"/>
    </location>
</feature>
<evidence type="ECO:0000259" key="1">
    <source>
        <dbReference type="Pfam" id="PF26468"/>
    </source>
</evidence>
<dbReference type="AlphaFoldDB" id="X1KGU8"/>
<comment type="caution">
    <text evidence="2">The sequence shown here is derived from an EMBL/GenBank/DDBJ whole genome shotgun (WGS) entry which is preliminary data.</text>
</comment>
<dbReference type="InterPro" id="IPR058782">
    <property type="entry name" value="GIY_YIG_3"/>
</dbReference>
<proteinExistence type="predicted"/>
<gene>
    <name evidence="2" type="ORF">S06H3_19462</name>
</gene>
<reference evidence="2" key="1">
    <citation type="journal article" date="2014" name="Front. Microbiol.">
        <title>High frequency of phylogenetically diverse reductive dehalogenase-homologous genes in deep subseafloor sedimentary metagenomes.</title>
        <authorList>
            <person name="Kawai M."/>
            <person name="Futagami T."/>
            <person name="Toyoda A."/>
            <person name="Takaki Y."/>
            <person name="Nishi S."/>
            <person name="Hori S."/>
            <person name="Arai W."/>
            <person name="Tsubouchi T."/>
            <person name="Morono Y."/>
            <person name="Uchiyama I."/>
            <person name="Ito T."/>
            <person name="Fujiyama A."/>
            <person name="Inagaki F."/>
            <person name="Takami H."/>
        </authorList>
    </citation>
    <scope>NUCLEOTIDE SEQUENCE</scope>
    <source>
        <strain evidence="2">Expedition CK06-06</strain>
    </source>
</reference>
<evidence type="ECO:0000313" key="2">
    <source>
        <dbReference type="EMBL" id="GAI06267.1"/>
    </source>
</evidence>
<dbReference type="EMBL" id="BARV01009971">
    <property type="protein sequence ID" value="GAI06267.1"/>
    <property type="molecule type" value="Genomic_DNA"/>
</dbReference>
<feature type="non-terminal residue" evidence="2">
    <location>
        <position position="54"/>
    </location>
</feature>
<name>X1KGU8_9ZZZZ</name>
<accession>X1KGU8</accession>
<protein>
    <recommendedName>
        <fullName evidence="1">GIY-YIG domain-containing protein</fullName>
    </recommendedName>
</protein>
<sequence length="54" mass="6445">MPENGIYFFYEDTEKCEISGVVTDRIVRVGTHPRKNNRFKARIREHYRGNKNDS</sequence>
<organism evidence="2">
    <name type="scientific">marine sediment metagenome</name>
    <dbReference type="NCBI Taxonomy" id="412755"/>
    <lineage>
        <taxon>unclassified sequences</taxon>
        <taxon>metagenomes</taxon>
        <taxon>ecological metagenomes</taxon>
    </lineage>
</organism>